<evidence type="ECO:0000256" key="1">
    <source>
        <dbReference type="SAM" id="MobiDB-lite"/>
    </source>
</evidence>
<evidence type="ECO:0000313" key="3">
    <source>
        <dbReference type="Proteomes" id="UP001152798"/>
    </source>
</evidence>
<feature type="region of interest" description="Disordered" evidence="1">
    <location>
        <begin position="57"/>
        <end position="76"/>
    </location>
</feature>
<evidence type="ECO:0000313" key="2">
    <source>
        <dbReference type="EMBL" id="CAH1392772.1"/>
    </source>
</evidence>
<protein>
    <submittedName>
        <fullName evidence="2">Uncharacterized protein</fullName>
    </submittedName>
</protein>
<feature type="region of interest" description="Disordered" evidence="1">
    <location>
        <begin position="1"/>
        <end position="31"/>
    </location>
</feature>
<name>A0A9P0ECV4_NEZVI</name>
<dbReference type="EMBL" id="OV725078">
    <property type="protein sequence ID" value="CAH1392772.1"/>
    <property type="molecule type" value="Genomic_DNA"/>
</dbReference>
<gene>
    <name evidence="2" type="ORF">NEZAVI_LOCUS3540</name>
</gene>
<dbReference type="Proteomes" id="UP001152798">
    <property type="component" value="Chromosome 2"/>
</dbReference>
<reference evidence="2" key="1">
    <citation type="submission" date="2022-01" db="EMBL/GenBank/DDBJ databases">
        <authorList>
            <person name="King R."/>
        </authorList>
    </citation>
    <scope>NUCLEOTIDE SEQUENCE</scope>
</reference>
<keyword evidence="3" id="KW-1185">Reference proteome</keyword>
<organism evidence="2 3">
    <name type="scientific">Nezara viridula</name>
    <name type="common">Southern green stink bug</name>
    <name type="synonym">Cimex viridulus</name>
    <dbReference type="NCBI Taxonomy" id="85310"/>
    <lineage>
        <taxon>Eukaryota</taxon>
        <taxon>Metazoa</taxon>
        <taxon>Ecdysozoa</taxon>
        <taxon>Arthropoda</taxon>
        <taxon>Hexapoda</taxon>
        <taxon>Insecta</taxon>
        <taxon>Pterygota</taxon>
        <taxon>Neoptera</taxon>
        <taxon>Paraneoptera</taxon>
        <taxon>Hemiptera</taxon>
        <taxon>Heteroptera</taxon>
        <taxon>Panheteroptera</taxon>
        <taxon>Pentatomomorpha</taxon>
        <taxon>Pentatomoidea</taxon>
        <taxon>Pentatomidae</taxon>
        <taxon>Pentatominae</taxon>
        <taxon>Nezara</taxon>
    </lineage>
</organism>
<dbReference type="AlphaFoldDB" id="A0A9P0ECV4"/>
<sequence>MIAQRVPVVPGPTGPQEMSAQTELGKGLPLPPLISDTLPNKSPAFIQPIASFKGPRRIPLQLTRPGQLSSGFKRLS</sequence>
<proteinExistence type="predicted"/>
<dbReference type="OrthoDB" id="10434199at2759"/>
<accession>A0A9P0ECV4</accession>